<dbReference type="PROSITE" id="PS00086">
    <property type="entry name" value="CYTOCHROME_P450"/>
    <property type="match status" value="1"/>
</dbReference>
<dbReference type="GO" id="GO:0016705">
    <property type="term" value="F:oxidoreductase activity, acting on paired donors, with incorporation or reduction of molecular oxygen"/>
    <property type="evidence" value="ECO:0007669"/>
    <property type="project" value="InterPro"/>
</dbReference>
<dbReference type="InterPro" id="IPR002401">
    <property type="entry name" value="Cyt_P450_E_grp-I"/>
</dbReference>
<feature type="binding site" description="axial binding residue" evidence="5">
    <location>
        <position position="325"/>
    </location>
    <ligand>
        <name>heme</name>
        <dbReference type="ChEBI" id="CHEBI:30413"/>
    </ligand>
    <ligandPart>
        <name>Fe</name>
        <dbReference type="ChEBI" id="CHEBI:18248"/>
    </ligandPart>
</feature>
<dbReference type="GO" id="GO:0004497">
    <property type="term" value="F:monooxygenase activity"/>
    <property type="evidence" value="ECO:0007669"/>
    <property type="project" value="UniProtKB-KW"/>
</dbReference>
<keyword evidence="4 6" id="KW-0503">Monooxygenase</keyword>
<keyword evidence="1 5" id="KW-0479">Metal-binding</keyword>
<dbReference type="InterPro" id="IPR001128">
    <property type="entry name" value="Cyt_P450"/>
</dbReference>
<dbReference type="EMBL" id="MCFE01000590">
    <property type="protein sequence ID" value="ORX85440.1"/>
    <property type="molecule type" value="Genomic_DNA"/>
</dbReference>
<protein>
    <submittedName>
        <fullName evidence="7">Cytochrome P450</fullName>
    </submittedName>
</protein>
<dbReference type="Pfam" id="PF00067">
    <property type="entry name" value="p450"/>
    <property type="match status" value="1"/>
</dbReference>
<keyword evidence="8" id="KW-1185">Reference proteome</keyword>
<proteinExistence type="inferred from homology"/>
<sequence>MGVRVCVVVNDVESAKEIFEKRGANYSSRNQSFLINELCFRKNKGVSVLPRVTDYMGMLDSQMRILLNDLSDTSSDPANIMRKYSFNAVMALLIGRGLDPSEEYIMNEFVHVTDELHRINHVGASFLSYFPFLNKLRNNPAFRKALEIRERREQLVRKIQCIGEANRELSNTKTLLETVHDHAQKDGLDDMDVVYLCDALLRGGFDNAACYLLWATLVLARIPRIQEKLRVEMDNVVGSSRHPDYGTDSANMPYLEAFLKELFRFRAPAFLGIPHASLEDDLVENCFIPKNSLVLFMPERFLDGKQAEACKKWNHYAFGAGRRICPGSHFAERELWLGIAGIVWAFSIEEPSRISSDELFPEEDMTRGLANYPLNYQVKFIPRSQQREGIAKE</sequence>
<dbReference type="PANTHER" id="PTHR46300">
    <property type="entry name" value="P450, PUTATIVE (EUROFUNG)-RELATED-RELATED"/>
    <property type="match status" value="1"/>
</dbReference>
<dbReference type="OrthoDB" id="2789670at2759"/>
<evidence type="ECO:0000256" key="3">
    <source>
        <dbReference type="ARBA" id="ARBA00023004"/>
    </source>
</evidence>
<dbReference type="InterPro" id="IPR050364">
    <property type="entry name" value="Cytochrome_P450_fung"/>
</dbReference>
<accession>A0A1Y1XI54</accession>
<evidence type="ECO:0000256" key="4">
    <source>
        <dbReference type="ARBA" id="ARBA00023033"/>
    </source>
</evidence>
<dbReference type="InterPro" id="IPR036396">
    <property type="entry name" value="Cyt_P450_sf"/>
</dbReference>
<evidence type="ECO:0000313" key="8">
    <source>
        <dbReference type="Proteomes" id="UP000193498"/>
    </source>
</evidence>
<reference evidence="7 8" key="1">
    <citation type="submission" date="2016-07" db="EMBL/GenBank/DDBJ databases">
        <title>Pervasive Adenine N6-methylation of Active Genes in Fungi.</title>
        <authorList>
            <consortium name="DOE Joint Genome Institute"/>
            <person name="Mondo S.J."/>
            <person name="Dannebaum R.O."/>
            <person name="Kuo R.C."/>
            <person name="Labutti K."/>
            <person name="Haridas S."/>
            <person name="Kuo A."/>
            <person name="Salamov A."/>
            <person name="Ahrendt S.R."/>
            <person name="Lipzen A."/>
            <person name="Sullivan W."/>
            <person name="Andreopoulos W.B."/>
            <person name="Clum A."/>
            <person name="Lindquist E."/>
            <person name="Daum C."/>
            <person name="Ramamoorthy G.K."/>
            <person name="Gryganskyi A."/>
            <person name="Culley D."/>
            <person name="Magnuson J.K."/>
            <person name="James T.Y."/>
            <person name="O'Malley M.A."/>
            <person name="Stajich J.E."/>
            <person name="Spatafora J.W."/>
            <person name="Visel A."/>
            <person name="Grigoriev I.V."/>
        </authorList>
    </citation>
    <scope>NUCLEOTIDE SEQUENCE [LARGE SCALE GENOMIC DNA]</scope>
    <source>
        <strain evidence="7 8">CBS 931.73</strain>
    </source>
</reference>
<dbReference type="GO" id="GO:0005506">
    <property type="term" value="F:iron ion binding"/>
    <property type="evidence" value="ECO:0007669"/>
    <property type="project" value="InterPro"/>
</dbReference>
<dbReference type="Proteomes" id="UP000193498">
    <property type="component" value="Unassembled WGS sequence"/>
</dbReference>
<dbReference type="PRINTS" id="PR00385">
    <property type="entry name" value="P450"/>
</dbReference>
<dbReference type="Gene3D" id="1.10.630.10">
    <property type="entry name" value="Cytochrome P450"/>
    <property type="match status" value="1"/>
</dbReference>
<keyword evidence="2 6" id="KW-0560">Oxidoreductase</keyword>
<evidence type="ECO:0000256" key="6">
    <source>
        <dbReference type="RuleBase" id="RU000461"/>
    </source>
</evidence>
<name>A0A1Y1XI54_9FUNG</name>
<keyword evidence="3 5" id="KW-0408">Iron</keyword>
<comment type="caution">
    <text evidence="7">The sequence shown here is derived from an EMBL/GenBank/DDBJ whole genome shotgun (WGS) entry which is preliminary data.</text>
</comment>
<dbReference type="InterPro" id="IPR017972">
    <property type="entry name" value="Cyt_P450_CS"/>
</dbReference>
<gene>
    <name evidence="7" type="ORF">K493DRAFT_360406</name>
</gene>
<evidence type="ECO:0000256" key="2">
    <source>
        <dbReference type="ARBA" id="ARBA00023002"/>
    </source>
</evidence>
<evidence type="ECO:0000313" key="7">
    <source>
        <dbReference type="EMBL" id="ORX85440.1"/>
    </source>
</evidence>
<keyword evidence="5 6" id="KW-0349">Heme</keyword>
<evidence type="ECO:0000256" key="5">
    <source>
        <dbReference type="PIRSR" id="PIRSR602401-1"/>
    </source>
</evidence>
<dbReference type="AlphaFoldDB" id="A0A1Y1XI54"/>
<dbReference type="PANTHER" id="PTHR46300:SF2">
    <property type="entry name" value="CYTOCHROME P450 MONOOXYGENASE ALNH-RELATED"/>
    <property type="match status" value="1"/>
</dbReference>
<comment type="similarity">
    <text evidence="6">Belongs to the cytochrome P450 family.</text>
</comment>
<dbReference type="PRINTS" id="PR00463">
    <property type="entry name" value="EP450I"/>
</dbReference>
<dbReference type="SUPFAM" id="SSF48264">
    <property type="entry name" value="Cytochrome P450"/>
    <property type="match status" value="1"/>
</dbReference>
<dbReference type="InParanoid" id="A0A1Y1XI54"/>
<dbReference type="GO" id="GO:0020037">
    <property type="term" value="F:heme binding"/>
    <property type="evidence" value="ECO:0007669"/>
    <property type="project" value="InterPro"/>
</dbReference>
<organism evidence="7 8">
    <name type="scientific">Basidiobolus meristosporus CBS 931.73</name>
    <dbReference type="NCBI Taxonomy" id="1314790"/>
    <lineage>
        <taxon>Eukaryota</taxon>
        <taxon>Fungi</taxon>
        <taxon>Fungi incertae sedis</taxon>
        <taxon>Zoopagomycota</taxon>
        <taxon>Entomophthoromycotina</taxon>
        <taxon>Basidiobolomycetes</taxon>
        <taxon>Basidiobolales</taxon>
        <taxon>Basidiobolaceae</taxon>
        <taxon>Basidiobolus</taxon>
    </lineage>
</organism>
<dbReference type="FunCoup" id="A0A1Y1XI54">
    <property type="interactions" value="623"/>
</dbReference>
<comment type="cofactor">
    <cofactor evidence="5">
        <name>heme</name>
        <dbReference type="ChEBI" id="CHEBI:30413"/>
    </cofactor>
</comment>
<evidence type="ECO:0000256" key="1">
    <source>
        <dbReference type="ARBA" id="ARBA00022723"/>
    </source>
</evidence>
<dbReference type="STRING" id="1314790.A0A1Y1XI54"/>